<dbReference type="Proteomes" id="UP000183952">
    <property type="component" value="Unassembled WGS sequence"/>
</dbReference>
<accession>A0A1M6RMP5</accession>
<evidence type="ECO:0000313" key="1">
    <source>
        <dbReference type="EMBL" id="SHK33743.1"/>
    </source>
</evidence>
<dbReference type="EMBL" id="FRAD01000023">
    <property type="protein sequence ID" value="SHK33743.1"/>
    <property type="molecule type" value="Genomic_DNA"/>
</dbReference>
<proteinExistence type="predicted"/>
<protein>
    <submittedName>
        <fullName evidence="1">Uncharacterized protein</fullName>
    </submittedName>
</protein>
<evidence type="ECO:0000313" key="2">
    <source>
        <dbReference type="Proteomes" id="UP000183952"/>
    </source>
</evidence>
<name>A0A1M6RMP5_9CLOT</name>
<gene>
    <name evidence="1" type="ORF">SAMN02745248_02331</name>
</gene>
<dbReference type="OrthoDB" id="1917767at2"/>
<reference evidence="1 2" key="1">
    <citation type="submission" date="2016-11" db="EMBL/GenBank/DDBJ databases">
        <authorList>
            <person name="Jaros S."/>
            <person name="Januszkiewicz K."/>
            <person name="Wedrychowicz H."/>
        </authorList>
    </citation>
    <scope>NUCLEOTIDE SEQUENCE [LARGE SCALE GENOMIC DNA]</scope>
    <source>
        <strain evidence="1 2">DSM 3090</strain>
    </source>
</reference>
<sequence>MKLALNFKNGKKRIFTTEESDQIVKGLNYMKVIQFFMGNKEIKGTLNVLGKQIPVSDIHSIEFIL</sequence>
<organism evidence="1 2">
    <name type="scientific">Hathewaya proteolytica DSM 3090</name>
    <dbReference type="NCBI Taxonomy" id="1121331"/>
    <lineage>
        <taxon>Bacteria</taxon>
        <taxon>Bacillati</taxon>
        <taxon>Bacillota</taxon>
        <taxon>Clostridia</taxon>
        <taxon>Eubacteriales</taxon>
        <taxon>Clostridiaceae</taxon>
        <taxon>Hathewaya</taxon>
    </lineage>
</organism>
<keyword evidence="2" id="KW-1185">Reference proteome</keyword>
<dbReference type="AlphaFoldDB" id="A0A1M6RMP5"/>
<dbReference type="RefSeq" id="WP_072904252.1">
    <property type="nucleotide sequence ID" value="NZ_FRAD01000023.1"/>
</dbReference>